<sequence>MVNLKVWINDTVVYHSKTGQKATLSFMNKLGERAIYKYKGW</sequence>
<protein>
    <submittedName>
        <fullName evidence="1">Uncharacterized protein</fullName>
    </submittedName>
</protein>
<reference evidence="1 2" key="1">
    <citation type="journal article" date="2016" name="ISME J.">
        <title>Chasing the elusive Euryarchaeota class WSA2: genomes reveal a uniquely fastidious methyl-reducing methanogen.</title>
        <authorList>
            <person name="Nobu M.K."/>
            <person name="Narihiro T."/>
            <person name="Kuroda K."/>
            <person name="Mei R."/>
            <person name="Liu W.T."/>
        </authorList>
    </citation>
    <scope>NUCLEOTIDE SEQUENCE [LARGE SCALE GENOMIC DNA]</scope>
    <source>
        <strain evidence="1">U1lsi0528_Bin089</strain>
    </source>
</reference>
<evidence type="ECO:0000313" key="2">
    <source>
        <dbReference type="Proteomes" id="UP000075578"/>
    </source>
</evidence>
<evidence type="ECO:0000313" key="1">
    <source>
        <dbReference type="EMBL" id="KYC49106.1"/>
    </source>
</evidence>
<dbReference type="AlphaFoldDB" id="A0A150IVT9"/>
<name>A0A150IVT9_9EURY</name>
<organism evidence="1 2">
    <name type="scientific">Candidatus Methanofastidiosum methylothiophilum</name>
    <dbReference type="NCBI Taxonomy" id="1705564"/>
    <lineage>
        <taxon>Archaea</taxon>
        <taxon>Methanobacteriati</taxon>
        <taxon>Methanobacteriota</taxon>
        <taxon>Stenosarchaea group</taxon>
        <taxon>Candidatus Methanofastidiosia</taxon>
        <taxon>Candidatus Methanofastidiosales</taxon>
        <taxon>Candidatus Methanofastidiosaceae</taxon>
        <taxon>Candidatus Methanofastidiosum</taxon>
    </lineage>
</organism>
<dbReference type="Proteomes" id="UP000075578">
    <property type="component" value="Unassembled WGS sequence"/>
</dbReference>
<comment type="caution">
    <text evidence="1">The sequence shown here is derived from an EMBL/GenBank/DDBJ whole genome shotgun (WGS) entry which is preliminary data.</text>
</comment>
<dbReference type="EMBL" id="LNGD01000115">
    <property type="protein sequence ID" value="KYC49106.1"/>
    <property type="molecule type" value="Genomic_DNA"/>
</dbReference>
<accession>A0A150IVT9</accession>
<gene>
    <name evidence="1" type="ORF">AMQ74_01487</name>
</gene>
<proteinExistence type="predicted"/>